<proteinExistence type="predicted"/>
<gene>
    <name evidence="2" type="ORF">PAHAL_5G503900</name>
</gene>
<dbReference type="EMBL" id="CM008050">
    <property type="protein sequence ID" value="PVH39454.1"/>
    <property type="molecule type" value="Genomic_DNA"/>
</dbReference>
<dbReference type="AlphaFoldDB" id="A0A2T8IP43"/>
<sequence length="239" mass="26583">MCRTYFQFCYTERATSMEQMTRIGPFDGGGGQQNKHTSSSKKIRKHPGIQRKLMLGSPCQSKICVYDIKITIWFDLKIWGDPVRRENNSPGSSQNMTPEWSPSMQDRCRIAWLCISASQARPCQTSKSLTLHRSVSSTTSSTPNEIPCSVPDLEPGLSCLTLCSVSFALSFLWAVSSLINDARNLVESSLAGTVSTRGKTIEFILSFSFVVSRSLSLGSIEAEATSKWTIQHGSWFILY</sequence>
<accession>A0A2T8IP43</accession>
<dbReference type="Gramene" id="PVH39454">
    <property type="protein sequence ID" value="PVH39454"/>
    <property type="gene ID" value="PAHAL_5G503900"/>
</dbReference>
<evidence type="ECO:0000256" key="1">
    <source>
        <dbReference type="SAM" id="MobiDB-lite"/>
    </source>
</evidence>
<reference evidence="2" key="1">
    <citation type="submission" date="2018-04" db="EMBL/GenBank/DDBJ databases">
        <title>WGS assembly of Panicum hallii.</title>
        <authorList>
            <person name="Lovell J."/>
            <person name="Jenkins J."/>
            <person name="Lowry D."/>
            <person name="Mamidi S."/>
            <person name="Sreedasyam A."/>
            <person name="Weng X."/>
            <person name="Barry K."/>
            <person name="Bonette J."/>
            <person name="Campitelli B."/>
            <person name="Daum C."/>
            <person name="Gordon S."/>
            <person name="Gould B."/>
            <person name="Lipzen A."/>
            <person name="Macqueen A."/>
            <person name="Palacio-Mejia J."/>
            <person name="Plott C."/>
            <person name="Shakirov E."/>
            <person name="Shu S."/>
            <person name="Yoshinaga Y."/>
            <person name="Zane M."/>
            <person name="Rokhsar D."/>
            <person name="Grimwood J."/>
            <person name="Schmutz J."/>
            <person name="Juenger T."/>
        </authorList>
    </citation>
    <scope>NUCLEOTIDE SEQUENCE [LARGE SCALE GENOMIC DNA]</scope>
    <source>
        <strain evidence="2">FIL2</strain>
    </source>
</reference>
<dbReference type="Proteomes" id="UP000243499">
    <property type="component" value="Chromosome 5"/>
</dbReference>
<name>A0A2T8IP43_9POAL</name>
<feature type="region of interest" description="Disordered" evidence="1">
    <location>
        <begin position="25"/>
        <end position="44"/>
    </location>
</feature>
<organism evidence="2">
    <name type="scientific">Panicum hallii</name>
    <dbReference type="NCBI Taxonomy" id="206008"/>
    <lineage>
        <taxon>Eukaryota</taxon>
        <taxon>Viridiplantae</taxon>
        <taxon>Streptophyta</taxon>
        <taxon>Embryophyta</taxon>
        <taxon>Tracheophyta</taxon>
        <taxon>Spermatophyta</taxon>
        <taxon>Magnoliopsida</taxon>
        <taxon>Liliopsida</taxon>
        <taxon>Poales</taxon>
        <taxon>Poaceae</taxon>
        <taxon>PACMAD clade</taxon>
        <taxon>Panicoideae</taxon>
        <taxon>Panicodae</taxon>
        <taxon>Paniceae</taxon>
        <taxon>Panicinae</taxon>
        <taxon>Panicum</taxon>
        <taxon>Panicum sect. Panicum</taxon>
    </lineage>
</organism>
<protein>
    <submittedName>
        <fullName evidence="2">Uncharacterized protein</fullName>
    </submittedName>
</protein>
<evidence type="ECO:0000313" key="2">
    <source>
        <dbReference type="EMBL" id="PVH39454.1"/>
    </source>
</evidence>